<gene>
    <name evidence="3" type="primary">hicB_1</name>
    <name evidence="3" type="ORF">NCTC10699_00942</name>
</gene>
<evidence type="ECO:0000313" key="4">
    <source>
        <dbReference type="Proteomes" id="UP000254280"/>
    </source>
</evidence>
<proteinExistence type="predicted"/>
<dbReference type="SUPFAM" id="SSF47413">
    <property type="entry name" value="lambda repressor-like DNA-binding domains"/>
    <property type="match status" value="1"/>
</dbReference>
<dbReference type="AlphaFoldDB" id="A0A379B503"/>
<accession>A0A379B503</accession>
<dbReference type="Gene3D" id="3.30.160.250">
    <property type="match status" value="1"/>
</dbReference>
<dbReference type="Pfam" id="PF01381">
    <property type="entry name" value="HTH_3"/>
    <property type="match status" value="1"/>
</dbReference>
<dbReference type="SUPFAM" id="SSF143100">
    <property type="entry name" value="TTHA1013/TTHA0281-like"/>
    <property type="match status" value="1"/>
</dbReference>
<keyword evidence="4" id="KW-1185">Reference proteome</keyword>
<dbReference type="OrthoDB" id="5772151at2"/>
<name>A0A379B503_9PAST</name>
<dbReference type="Proteomes" id="UP000254280">
    <property type="component" value="Unassembled WGS sequence"/>
</dbReference>
<evidence type="ECO:0000259" key="1">
    <source>
        <dbReference type="Pfam" id="PF01381"/>
    </source>
</evidence>
<organism evidence="3 4">
    <name type="scientific">[Pasteurella] mairii</name>
    <dbReference type="NCBI Taxonomy" id="757"/>
    <lineage>
        <taxon>Bacteria</taxon>
        <taxon>Pseudomonadati</taxon>
        <taxon>Pseudomonadota</taxon>
        <taxon>Gammaproteobacteria</taxon>
        <taxon>Pasteurellales</taxon>
        <taxon>Pasteurellaceae</taxon>
    </lineage>
</organism>
<dbReference type="GO" id="GO:0003677">
    <property type="term" value="F:DNA binding"/>
    <property type="evidence" value="ECO:0007669"/>
    <property type="project" value="InterPro"/>
</dbReference>
<feature type="domain" description="HTH cro/C1-type" evidence="1">
    <location>
        <begin position="86"/>
        <end position="132"/>
    </location>
</feature>
<dbReference type="Pfam" id="PF15919">
    <property type="entry name" value="HicB_lk_antitox"/>
    <property type="match status" value="1"/>
</dbReference>
<dbReference type="InterPro" id="IPR035069">
    <property type="entry name" value="TTHA1013/TTHA0281-like"/>
</dbReference>
<evidence type="ECO:0000259" key="2">
    <source>
        <dbReference type="Pfam" id="PF15919"/>
    </source>
</evidence>
<feature type="domain" description="HicB-like antitoxin of toxin-antitoxin system" evidence="2">
    <location>
        <begin position="3"/>
        <end position="79"/>
    </location>
</feature>
<reference evidence="3 4" key="1">
    <citation type="submission" date="2018-06" db="EMBL/GenBank/DDBJ databases">
        <authorList>
            <consortium name="Pathogen Informatics"/>
            <person name="Doyle S."/>
        </authorList>
    </citation>
    <scope>NUCLEOTIDE SEQUENCE [LARGE SCALE GENOMIC DNA]</scope>
    <source>
        <strain evidence="3 4">NCTC10699</strain>
    </source>
</reference>
<dbReference type="EMBL" id="UGSS01000002">
    <property type="protein sequence ID" value="SUB33329.1"/>
    <property type="molecule type" value="Genomic_DNA"/>
</dbReference>
<dbReference type="Gene3D" id="1.10.260.40">
    <property type="entry name" value="lambda repressor-like DNA-binding domains"/>
    <property type="match status" value="1"/>
</dbReference>
<dbReference type="InterPro" id="IPR010982">
    <property type="entry name" value="Lambda_DNA-bd_dom_sf"/>
</dbReference>
<dbReference type="InterPro" id="IPR001387">
    <property type="entry name" value="Cro/C1-type_HTH"/>
</dbReference>
<evidence type="ECO:0000313" key="3">
    <source>
        <dbReference type="EMBL" id="SUB33329.1"/>
    </source>
</evidence>
<sequence length="137" mass="15326">MKYPAKFDPEDGGFNVTFRDIPEAITCGDDYQDALNMATDALITAMEFYFEDHRTVPLPSKAEKDEVLIELPDSIFAKVLLLNEMISQNISNAELARRIDVKPQEVQRITNLGHSTKIDTISRALSALGKQLQLSVV</sequence>
<dbReference type="InterPro" id="IPR031807">
    <property type="entry name" value="HicB-like"/>
</dbReference>
<protein>
    <submittedName>
        <fullName evidence="3">Antitoxin HicB</fullName>
    </submittedName>
</protein>